<dbReference type="Gene3D" id="3.40.710.10">
    <property type="entry name" value="DD-peptidase/beta-lactamase superfamily"/>
    <property type="match status" value="1"/>
</dbReference>
<protein>
    <submittedName>
        <fullName evidence="1">Peptidoglycan glycosyltransferase</fullName>
    </submittedName>
</protein>
<feature type="non-terminal residue" evidence="1">
    <location>
        <position position="1"/>
    </location>
</feature>
<sequence length="107" mass="12437">TKNPNAYFLEYLRRRLEMTMSSTQLYGGGLRIFTSLDSRIQNLALHSLRKGLRTIDRRKGFRGAIRHLSPHDLREVERETVPLSLSEKGSFTLGDREEVVITYVEDR</sequence>
<dbReference type="EMBL" id="AUZX01008548">
    <property type="protein sequence ID" value="EQD55623.1"/>
    <property type="molecule type" value="Genomic_DNA"/>
</dbReference>
<comment type="caution">
    <text evidence="1">The sequence shown here is derived from an EMBL/GenBank/DDBJ whole genome shotgun (WGS) entry which is preliminary data.</text>
</comment>
<feature type="non-terminal residue" evidence="1">
    <location>
        <position position="107"/>
    </location>
</feature>
<proteinExistence type="predicted"/>
<dbReference type="GO" id="GO:0016740">
    <property type="term" value="F:transferase activity"/>
    <property type="evidence" value="ECO:0007669"/>
    <property type="project" value="UniProtKB-KW"/>
</dbReference>
<evidence type="ECO:0000313" key="1">
    <source>
        <dbReference type="EMBL" id="EQD55623.1"/>
    </source>
</evidence>
<name>T1AG72_9ZZZZ</name>
<dbReference type="SUPFAM" id="SSF56601">
    <property type="entry name" value="beta-lactamase/transpeptidase-like"/>
    <property type="match status" value="1"/>
</dbReference>
<organism evidence="1">
    <name type="scientific">mine drainage metagenome</name>
    <dbReference type="NCBI Taxonomy" id="410659"/>
    <lineage>
        <taxon>unclassified sequences</taxon>
        <taxon>metagenomes</taxon>
        <taxon>ecological metagenomes</taxon>
    </lineage>
</organism>
<dbReference type="InterPro" id="IPR012338">
    <property type="entry name" value="Beta-lactam/transpept-like"/>
</dbReference>
<gene>
    <name evidence="1" type="ORF">B1A_11878</name>
</gene>
<accession>T1AG72</accession>
<dbReference type="AlphaFoldDB" id="T1AG72"/>
<reference evidence="1" key="1">
    <citation type="submission" date="2013-08" db="EMBL/GenBank/DDBJ databases">
        <authorList>
            <person name="Mendez C."/>
            <person name="Richter M."/>
            <person name="Ferrer M."/>
            <person name="Sanchez J."/>
        </authorList>
    </citation>
    <scope>NUCLEOTIDE SEQUENCE</scope>
</reference>
<keyword evidence="1" id="KW-0808">Transferase</keyword>
<reference evidence="1" key="2">
    <citation type="journal article" date="2014" name="ISME J.">
        <title>Microbial stratification in low pH oxic and suboxic macroscopic growths along an acid mine drainage.</title>
        <authorList>
            <person name="Mendez-Garcia C."/>
            <person name="Mesa V."/>
            <person name="Sprenger R.R."/>
            <person name="Richter M."/>
            <person name="Diez M.S."/>
            <person name="Solano J."/>
            <person name="Bargiela R."/>
            <person name="Golyshina O.V."/>
            <person name="Manteca A."/>
            <person name="Ramos J.L."/>
            <person name="Gallego J.R."/>
            <person name="Llorente I."/>
            <person name="Martins Dos Santos V.A."/>
            <person name="Jensen O.N."/>
            <person name="Pelaez A.I."/>
            <person name="Sanchez J."/>
            <person name="Ferrer M."/>
        </authorList>
    </citation>
    <scope>NUCLEOTIDE SEQUENCE</scope>
</reference>